<dbReference type="InterPro" id="IPR017828">
    <property type="entry name" value="SQ_synth_HpnD-like"/>
</dbReference>
<keyword evidence="1" id="KW-0808">Transferase</keyword>
<accession>A0A518DN65</accession>
<proteinExistence type="predicted"/>
<dbReference type="SFLD" id="SFLDG01212">
    <property type="entry name" value="Phytoene_synthase_like"/>
    <property type="match status" value="1"/>
</dbReference>
<dbReference type="NCBIfam" id="TIGR03465">
    <property type="entry name" value="HpnD"/>
    <property type="match status" value="1"/>
</dbReference>
<dbReference type="Proteomes" id="UP000317648">
    <property type="component" value="Chromosome"/>
</dbReference>
<dbReference type="PANTHER" id="PTHR31480">
    <property type="entry name" value="BIFUNCTIONAL LYCOPENE CYCLASE/PHYTOENE SYNTHASE"/>
    <property type="match status" value="1"/>
</dbReference>
<dbReference type="SFLD" id="SFLDS00005">
    <property type="entry name" value="Isoprenoid_Synthase_Type_I"/>
    <property type="match status" value="1"/>
</dbReference>
<evidence type="ECO:0000313" key="2">
    <source>
        <dbReference type="EMBL" id="QDU93272.1"/>
    </source>
</evidence>
<dbReference type="RefSeq" id="WP_145049932.1">
    <property type="nucleotide sequence ID" value="NZ_CP036433.1"/>
</dbReference>
<dbReference type="KEGG" id="lcre:Pla8534_10520"/>
<dbReference type="InterPro" id="IPR033904">
    <property type="entry name" value="Trans_IPPS_HH"/>
</dbReference>
<dbReference type="SUPFAM" id="SSF48576">
    <property type="entry name" value="Terpenoid synthases"/>
    <property type="match status" value="1"/>
</dbReference>
<name>A0A518DN65_9BACT</name>
<dbReference type="GO" id="GO:0004311">
    <property type="term" value="F:geranylgeranyl diphosphate synthase activity"/>
    <property type="evidence" value="ECO:0007669"/>
    <property type="project" value="InterPro"/>
</dbReference>
<dbReference type="Pfam" id="PF00494">
    <property type="entry name" value="SQS_PSY"/>
    <property type="match status" value="1"/>
</dbReference>
<reference evidence="2 3" key="1">
    <citation type="submission" date="2019-02" db="EMBL/GenBank/DDBJ databases">
        <title>Deep-cultivation of Planctomycetes and their phenomic and genomic characterization uncovers novel biology.</title>
        <authorList>
            <person name="Wiegand S."/>
            <person name="Jogler M."/>
            <person name="Boedeker C."/>
            <person name="Pinto D."/>
            <person name="Vollmers J."/>
            <person name="Rivas-Marin E."/>
            <person name="Kohn T."/>
            <person name="Peeters S.H."/>
            <person name="Heuer A."/>
            <person name="Rast P."/>
            <person name="Oberbeckmann S."/>
            <person name="Bunk B."/>
            <person name="Jeske O."/>
            <person name="Meyerdierks A."/>
            <person name="Storesund J.E."/>
            <person name="Kallscheuer N."/>
            <person name="Luecker S."/>
            <person name="Lage O.M."/>
            <person name="Pohl T."/>
            <person name="Merkel B.J."/>
            <person name="Hornburger P."/>
            <person name="Mueller R.-W."/>
            <person name="Bruemmer F."/>
            <person name="Labrenz M."/>
            <person name="Spormann A.M."/>
            <person name="Op den Camp H."/>
            <person name="Overmann J."/>
            <person name="Amann R."/>
            <person name="Jetten M.S.M."/>
            <person name="Mascher T."/>
            <person name="Medema M.H."/>
            <person name="Devos D.P."/>
            <person name="Kaster A.-K."/>
            <person name="Ovreas L."/>
            <person name="Rohde M."/>
            <person name="Galperin M.Y."/>
            <person name="Jogler C."/>
        </authorList>
    </citation>
    <scope>NUCLEOTIDE SEQUENCE [LARGE SCALE GENOMIC DNA]</scope>
    <source>
        <strain evidence="2 3">Pla85_3_4</strain>
    </source>
</reference>
<dbReference type="EMBL" id="CP036433">
    <property type="protein sequence ID" value="QDU93272.1"/>
    <property type="molecule type" value="Genomic_DNA"/>
</dbReference>
<evidence type="ECO:0000313" key="3">
    <source>
        <dbReference type="Proteomes" id="UP000317648"/>
    </source>
</evidence>
<dbReference type="InterPro" id="IPR044843">
    <property type="entry name" value="Trans_IPPS_bact-type"/>
</dbReference>
<dbReference type="InterPro" id="IPR019845">
    <property type="entry name" value="Squalene/phytoene_synthase_CS"/>
</dbReference>
<dbReference type="InterPro" id="IPR002060">
    <property type="entry name" value="Squ/phyt_synthse"/>
</dbReference>
<dbReference type="PROSITE" id="PS01044">
    <property type="entry name" value="SQUALEN_PHYTOEN_SYN_1"/>
    <property type="match status" value="1"/>
</dbReference>
<dbReference type="GO" id="GO:0051996">
    <property type="term" value="F:squalene synthase [NAD(P)H] activity"/>
    <property type="evidence" value="ECO:0007669"/>
    <property type="project" value="InterPro"/>
</dbReference>
<sequence length="302" mass="34297">MTFFTGRRMPQEQAGAAAAGLADPMAESYRQCAQVARQASSNFYYSFWLLPAAQRQAMCALYAFSRHTDDLGDSELPVETRRSQLAAWKAALTAALAGDASHPLLRAVADMVRRFSIPEEYLHEIIRGVEMDLDQSRYATFAELEQYCYRVASAVGLACLHIWGFEPAAARQPALQCGLAFQLTNILRDLHEDGALGRIYLPLEDLERFDYAPTDLLQGVVDERYLALMQFEIERAEQCYRQAEALLPLVDPAGRRMLWMMHATYRRLLHKIAAEPAAVFARKVRVSYPRKLQIAVQAFWRR</sequence>
<dbReference type="AlphaFoldDB" id="A0A518DN65"/>
<keyword evidence="3" id="KW-1185">Reference proteome</keyword>
<dbReference type="GO" id="GO:0016117">
    <property type="term" value="P:carotenoid biosynthetic process"/>
    <property type="evidence" value="ECO:0007669"/>
    <property type="project" value="InterPro"/>
</dbReference>
<dbReference type="OrthoDB" id="9787280at2"/>
<dbReference type="CDD" id="cd00683">
    <property type="entry name" value="Trans_IPPS_HH"/>
    <property type="match status" value="1"/>
</dbReference>
<dbReference type="InterPro" id="IPR008949">
    <property type="entry name" value="Isoprenoid_synthase_dom_sf"/>
</dbReference>
<dbReference type="Gene3D" id="1.10.600.10">
    <property type="entry name" value="Farnesyl Diphosphate Synthase"/>
    <property type="match status" value="1"/>
</dbReference>
<dbReference type="SFLD" id="SFLDG01018">
    <property type="entry name" value="Squalene/Phytoene_Synthase_Lik"/>
    <property type="match status" value="1"/>
</dbReference>
<protein>
    <submittedName>
        <fullName evidence="2">All-trans-phytoene synthase</fullName>
    </submittedName>
</protein>
<evidence type="ECO:0000256" key="1">
    <source>
        <dbReference type="ARBA" id="ARBA00022679"/>
    </source>
</evidence>
<gene>
    <name evidence="2" type="primary">crtB_2</name>
    <name evidence="2" type="ORF">Pla8534_10520</name>
</gene>
<organism evidence="2 3">
    <name type="scientific">Lignipirellula cremea</name>
    <dbReference type="NCBI Taxonomy" id="2528010"/>
    <lineage>
        <taxon>Bacteria</taxon>
        <taxon>Pseudomonadati</taxon>
        <taxon>Planctomycetota</taxon>
        <taxon>Planctomycetia</taxon>
        <taxon>Pirellulales</taxon>
        <taxon>Pirellulaceae</taxon>
        <taxon>Lignipirellula</taxon>
    </lineage>
</organism>